<evidence type="ECO:0000259" key="1">
    <source>
        <dbReference type="Pfam" id="PF07734"/>
    </source>
</evidence>
<protein>
    <recommendedName>
        <fullName evidence="1">F-box associated beta-propeller type 1 domain-containing protein</fullName>
    </recommendedName>
</protein>
<sequence length="243" mass="27997">MENPAEIYTLKTNSWKEIQRIPYDVCLYWGREGGTPVNGALYWQVIRPINFMDNFNNGALLRFDLMNEKFMLVPLPRDVAEEPMSSVGFPILSLGVFGGSLCIVQDHHETAVVIWALKEDDSSMDFFWSKLMTIPRMDGMQSNRFLAPICFTKNGEVLMNVRQKSPSGLVSRENEFYLYNPAEEKVTFKELLFRNIWFDYWNTETGYLQSLISHSGWNGDTGYIDDTGYIECLISPNGVGHWK</sequence>
<dbReference type="InterPro" id="IPR006527">
    <property type="entry name" value="F-box-assoc_dom_typ1"/>
</dbReference>
<feature type="domain" description="F-box associated beta-propeller type 1" evidence="1">
    <location>
        <begin position="5"/>
        <end position="162"/>
    </location>
</feature>
<dbReference type="Pfam" id="PF07734">
    <property type="entry name" value="FBA_1"/>
    <property type="match status" value="1"/>
</dbReference>
<dbReference type="InterPro" id="IPR050796">
    <property type="entry name" value="SCF_F-box_component"/>
</dbReference>
<dbReference type="Proteomes" id="UP001415857">
    <property type="component" value="Unassembled WGS sequence"/>
</dbReference>
<gene>
    <name evidence="2" type="ORF">L1049_016286</name>
</gene>
<comment type="caution">
    <text evidence="2">The sequence shown here is derived from an EMBL/GenBank/DDBJ whole genome shotgun (WGS) entry which is preliminary data.</text>
</comment>
<keyword evidence="3" id="KW-1185">Reference proteome</keyword>
<dbReference type="AlphaFoldDB" id="A0AAP0X0F0"/>
<reference evidence="2 3" key="1">
    <citation type="journal article" date="2024" name="Plant J.">
        <title>Genome sequences and population genomics reveal climatic adaptation and genomic divergence between two closely related sweetgum species.</title>
        <authorList>
            <person name="Xu W.Q."/>
            <person name="Ren C.Q."/>
            <person name="Zhang X.Y."/>
            <person name="Comes H.P."/>
            <person name="Liu X.H."/>
            <person name="Li Y.G."/>
            <person name="Kettle C.J."/>
            <person name="Jalonen R."/>
            <person name="Gaisberger H."/>
            <person name="Ma Y.Z."/>
            <person name="Qiu Y.X."/>
        </authorList>
    </citation>
    <scope>NUCLEOTIDE SEQUENCE [LARGE SCALE GENOMIC DNA]</scope>
    <source>
        <strain evidence="2">Hangzhou</strain>
    </source>
</reference>
<dbReference type="EMBL" id="JBBPBK010000003">
    <property type="protein sequence ID" value="KAK9287844.1"/>
    <property type="molecule type" value="Genomic_DNA"/>
</dbReference>
<evidence type="ECO:0000313" key="3">
    <source>
        <dbReference type="Proteomes" id="UP001415857"/>
    </source>
</evidence>
<name>A0AAP0X0F0_LIQFO</name>
<dbReference type="PANTHER" id="PTHR31672">
    <property type="entry name" value="BNACNNG10540D PROTEIN"/>
    <property type="match status" value="1"/>
</dbReference>
<dbReference type="PANTHER" id="PTHR31672:SF13">
    <property type="entry name" value="F-BOX PROTEIN CPR30-LIKE"/>
    <property type="match status" value="1"/>
</dbReference>
<evidence type="ECO:0000313" key="2">
    <source>
        <dbReference type="EMBL" id="KAK9287844.1"/>
    </source>
</evidence>
<accession>A0AAP0X0F0</accession>
<organism evidence="2 3">
    <name type="scientific">Liquidambar formosana</name>
    <name type="common">Formosan gum</name>
    <dbReference type="NCBI Taxonomy" id="63359"/>
    <lineage>
        <taxon>Eukaryota</taxon>
        <taxon>Viridiplantae</taxon>
        <taxon>Streptophyta</taxon>
        <taxon>Embryophyta</taxon>
        <taxon>Tracheophyta</taxon>
        <taxon>Spermatophyta</taxon>
        <taxon>Magnoliopsida</taxon>
        <taxon>eudicotyledons</taxon>
        <taxon>Gunneridae</taxon>
        <taxon>Pentapetalae</taxon>
        <taxon>Saxifragales</taxon>
        <taxon>Altingiaceae</taxon>
        <taxon>Liquidambar</taxon>
    </lineage>
</organism>
<proteinExistence type="predicted"/>